<dbReference type="HAMAP" id="MF_01391">
    <property type="entry name" value="CytC_CcsA"/>
    <property type="match status" value="1"/>
</dbReference>
<comment type="subcellular location">
    <subcellularLocation>
        <location evidence="1">Membrane</location>
        <topology evidence="1">Multi-pass membrane protein</topology>
    </subcellularLocation>
    <subcellularLocation>
        <location evidence="6">Plastid</location>
        <location evidence="6">Chloroplast thylakoid membrane</location>
        <topology evidence="6">Multi-pass membrane protein</topology>
    </subcellularLocation>
</comment>
<comment type="similarity">
    <text evidence="6">Belongs to the CcmF/CycK/Ccl1/NrfE/CcsA family.</text>
</comment>
<protein>
    <recommendedName>
        <fullName evidence="6">Cytochrome c biogenesis protein CcsA</fullName>
    </recommendedName>
</protein>
<evidence type="ECO:0000259" key="7">
    <source>
        <dbReference type="Pfam" id="PF01578"/>
    </source>
</evidence>
<feature type="transmembrane region" description="Helical" evidence="6">
    <location>
        <begin position="122"/>
        <end position="142"/>
    </location>
</feature>
<dbReference type="InterPro" id="IPR045062">
    <property type="entry name" value="Cyt_c_biogenesis_CcsA/CcmC"/>
</dbReference>
<dbReference type="GO" id="GO:0017004">
    <property type="term" value="P:cytochrome complex assembly"/>
    <property type="evidence" value="ECO:0007669"/>
    <property type="project" value="UniProtKB-UniRule"/>
</dbReference>
<evidence type="ECO:0000256" key="6">
    <source>
        <dbReference type="HAMAP-Rule" id="MF_01391"/>
    </source>
</evidence>
<proteinExistence type="inferred from homology"/>
<dbReference type="InterPro" id="IPR017562">
    <property type="entry name" value="Cyt_c_biogenesis_CcsA"/>
</dbReference>
<evidence type="ECO:0000256" key="5">
    <source>
        <dbReference type="ARBA" id="ARBA00023136"/>
    </source>
</evidence>
<organism evidence="8">
    <name type="scientific">Microglena monadina</name>
    <dbReference type="NCBI Taxonomy" id="47904"/>
    <lineage>
        <taxon>Eukaryota</taxon>
        <taxon>Viridiplantae</taxon>
        <taxon>Chlorophyta</taxon>
        <taxon>core chlorophytes</taxon>
        <taxon>Chlorophyceae</taxon>
        <taxon>CS clade</taxon>
        <taxon>Chlamydomonadales</taxon>
        <taxon>Chlamydomonadaceae</taxon>
        <taxon>Microglena</taxon>
    </lineage>
</organism>
<feature type="transmembrane region" description="Helical" evidence="6">
    <location>
        <begin position="82"/>
        <end position="102"/>
    </location>
</feature>
<feature type="transmembrane region" description="Helical" evidence="6">
    <location>
        <begin position="290"/>
        <end position="309"/>
    </location>
</feature>
<feature type="transmembrane region" description="Helical" evidence="6">
    <location>
        <begin position="324"/>
        <end position="339"/>
    </location>
</feature>
<feature type="domain" description="Cytochrome c assembly protein" evidence="7">
    <location>
        <begin position="112"/>
        <end position="376"/>
    </location>
</feature>
<keyword evidence="6" id="KW-0793">Thylakoid</keyword>
<evidence type="ECO:0000313" key="8">
    <source>
        <dbReference type="EMBL" id="ALO20921.1"/>
    </source>
</evidence>
<keyword evidence="4 6" id="KW-1133">Transmembrane helix</keyword>
<feature type="transmembrane region" description="Helical" evidence="6">
    <location>
        <begin position="175"/>
        <end position="197"/>
    </location>
</feature>
<accession>A0A0S2IB96</accession>
<dbReference type="NCBIfam" id="TIGR03144">
    <property type="entry name" value="cytochr_II_ccsB"/>
    <property type="match status" value="1"/>
</dbReference>
<geneLocation type="chloroplast" evidence="8"/>
<evidence type="ECO:0000256" key="4">
    <source>
        <dbReference type="ARBA" id="ARBA00022989"/>
    </source>
</evidence>
<reference evidence="8" key="1">
    <citation type="journal article" date="2015" name="BMC Evol. Biol.">
        <title>Chloroplast phylogenomic analysis of chlorophyte green algae identifies a novel lineage sister to the Sphaeropleales (Chlorophyceae).</title>
        <authorList>
            <person name="Lemieux C."/>
            <person name="Vincent A.T."/>
            <person name="Labarre A."/>
            <person name="Otis C."/>
            <person name="Turmel M."/>
        </authorList>
    </citation>
    <scope>NUCLEOTIDE SEQUENCE</scope>
</reference>
<dbReference type="InterPro" id="IPR002541">
    <property type="entry name" value="Cyt_c_assembly"/>
</dbReference>
<keyword evidence="8" id="KW-0150">Chloroplast</keyword>
<keyword evidence="3 6" id="KW-0201">Cytochrome c-type biogenesis</keyword>
<dbReference type="EMBL" id="KT624724">
    <property type="protein sequence ID" value="ALO20921.1"/>
    <property type="molecule type" value="Genomic_DNA"/>
</dbReference>
<comment type="function">
    <text evidence="6">Required during biogenesis of c-type cytochromes (cytochrome c6 and cytochrome f) at the step of heme attachment.</text>
</comment>
<dbReference type="PANTHER" id="PTHR30071:SF1">
    <property type="entry name" value="CYTOCHROME B_B6 PROTEIN-RELATED"/>
    <property type="match status" value="1"/>
</dbReference>
<sequence length="382" mass="43660">MHNNIEISLANFSFFTLFISMIFYWIETSQFGKNIISNQVLKTQPNKFLTINNNLVLNYFSFLNNNKLNSLIISNNFFFKNFNFGIILMLISNFCIFLILILRWKESGHFPLSNLYESLMFLSWSLTSLHIFIELGTFNFIFNWKIIKKSLINSTSFNLDLKPILEKNFNQKKFFITKLIGSITSPCALFTNAFASFSLPSEMQEASPLVPALQSNWLMMHVTVMILSYAALILGSLLSIGFLVITGGKDIDNKKNLINNNYFLNSTSFEKLSERSLALSFVLDNLSYRILGIGFPLLTIGILSGAVWANEAWGSYWSWDPKETWALLTWLVFAIYLHMRLTKGWSGKKPALIASIGFITVWICYLGVNLIGEGLHSYGWLS</sequence>
<feature type="transmembrane region" description="Helical" evidence="6">
    <location>
        <begin position="217"/>
        <end position="245"/>
    </location>
</feature>
<comment type="subunit">
    <text evidence="6">May interact with Ccs1.</text>
</comment>
<feature type="transmembrane region" description="Helical" evidence="6">
    <location>
        <begin position="6"/>
        <end position="26"/>
    </location>
</feature>
<keyword evidence="5 6" id="KW-0472">Membrane</keyword>
<feature type="transmembrane region" description="Helical" evidence="6">
    <location>
        <begin position="351"/>
        <end position="372"/>
    </location>
</feature>
<name>A0A0S2IB96_9CHLO</name>
<dbReference type="GO" id="GO:0009535">
    <property type="term" value="C:chloroplast thylakoid membrane"/>
    <property type="evidence" value="ECO:0007669"/>
    <property type="project" value="UniProtKB-SubCell"/>
</dbReference>
<evidence type="ECO:0000256" key="2">
    <source>
        <dbReference type="ARBA" id="ARBA00022692"/>
    </source>
</evidence>
<keyword evidence="2 6" id="KW-0812">Transmembrane</keyword>
<dbReference type="Pfam" id="PF01578">
    <property type="entry name" value="Cytochrom_C_asm"/>
    <property type="match status" value="1"/>
</dbReference>
<dbReference type="GO" id="GO:0020037">
    <property type="term" value="F:heme binding"/>
    <property type="evidence" value="ECO:0007669"/>
    <property type="project" value="InterPro"/>
</dbReference>
<dbReference type="PANTHER" id="PTHR30071">
    <property type="entry name" value="HEME EXPORTER PROTEIN C"/>
    <property type="match status" value="1"/>
</dbReference>
<gene>
    <name evidence="6 8" type="primary">ccsA</name>
</gene>
<evidence type="ECO:0000256" key="1">
    <source>
        <dbReference type="ARBA" id="ARBA00004141"/>
    </source>
</evidence>
<dbReference type="AlphaFoldDB" id="A0A0S2IB96"/>
<evidence type="ECO:0000256" key="3">
    <source>
        <dbReference type="ARBA" id="ARBA00022748"/>
    </source>
</evidence>
<keyword evidence="8" id="KW-0934">Plastid</keyword>
<dbReference type="GO" id="GO:0005886">
    <property type="term" value="C:plasma membrane"/>
    <property type="evidence" value="ECO:0007669"/>
    <property type="project" value="TreeGrafter"/>
</dbReference>